<dbReference type="OrthoDB" id="3213819at2"/>
<sequence>MPKTPDDEVDDKEVEVDDPDELDDDDLDDEYDEDQDEDEEGRPRRGMTPARRATLIAIPAALIAGLLVFWIVGNRLSTQDSAQPKPVDGVSITEVEGTTEICANLVDGLPATIGESKQRPVSDHPESLAWGDPPVVLVCGVPQPAGLDAAPLLNVVNGVTWKIDENVDTSAYGVPGTNTLWTAIDREVYIAVAVPNDVEGSVAMSPISTAVADRLPSVEN</sequence>
<keyword evidence="4" id="KW-1185">Reference proteome</keyword>
<feature type="compositionally biased region" description="Acidic residues" evidence="1">
    <location>
        <begin position="7"/>
        <end position="40"/>
    </location>
</feature>
<feature type="region of interest" description="Disordered" evidence="1">
    <location>
        <begin position="1"/>
        <end position="48"/>
    </location>
</feature>
<feature type="transmembrane region" description="Helical" evidence="2">
    <location>
        <begin position="53"/>
        <end position="73"/>
    </location>
</feature>
<gene>
    <name evidence="3" type="ORF">EK0264_16960</name>
</gene>
<dbReference type="Proteomes" id="UP000463857">
    <property type="component" value="Chromosome"/>
</dbReference>
<dbReference type="InParanoid" id="A0A7L4YRW3"/>
<evidence type="ECO:0000313" key="4">
    <source>
        <dbReference type="Proteomes" id="UP000463857"/>
    </source>
</evidence>
<dbReference type="AlphaFoldDB" id="A0A7L4YRW3"/>
<dbReference type="RefSeq" id="WP_159546926.1">
    <property type="nucleotide sequence ID" value="NZ_CP047156.1"/>
</dbReference>
<evidence type="ECO:0000313" key="3">
    <source>
        <dbReference type="EMBL" id="QHC01802.1"/>
    </source>
</evidence>
<dbReference type="Pfam" id="PF12028">
    <property type="entry name" value="DUF3515"/>
    <property type="match status" value="1"/>
</dbReference>
<dbReference type="KEGG" id="eke:EK0264_16960"/>
<dbReference type="InterPro" id="IPR021903">
    <property type="entry name" value="DUF3515"/>
</dbReference>
<evidence type="ECO:0000256" key="2">
    <source>
        <dbReference type="SAM" id="Phobius"/>
    </source>
</evidence>
<accession>A0A7L4YRW3</accession>
<proteinExistence type="predicted"/>
<keyword evidence="2" id="KW-1133">Transmembrane helix</keyword>
<keyword evidence="2" id="KW-0812">Transmembrane</keyword>
<dbReference type="EMBL" id="CP047156">
    <property type="protein sequence ID" value="QHC01802.1"/>
    <property type="molecule type" value="Genomic_DNA"/>
</dbReference>
<protein>
    <submittedName>
        <fullName evidence="3">DUF3515 family protein</fullName>
    </submittedName>
</protein>
<reference evidence="3 4" key="1">
    <citation type="journal article" date="2018" name="Int. J. Syst. Evol. Microbiol.">
        <title>Epidermidibacterium keratini gen. nov., sp. nov., a member of the family Sporichthyaceae, isolated from keratin epidermis.</title>
        <authorList>
            <person name="Lee D.G."/>
            <person name="Trujillo M.E."/>
            <person name="Kang S."/>
            <person name="Nam J.J."/>
            <person name="Kim Y.J."/>
        </authorList>
    </citation>
    <scope>NUCLEOTIDE SEQUENCE [LARGE SCALE GENOMIC DNA]</scope>
    <source>
        <strain evidence="3 4">EPI-7</strain>
    </source>
</reference>
<organism evidence="3 4">
    <name type="scientific">Epidermidibacterium keratini</name>
    <dbReference type="NCBI Taxonomy" id="1891644"/>
    <lineage>
        <taxon>Bacteria</taxon>
        <taxon>Bacillati</taxon>
        <taxon>Actinomycetota</taxon>
        <taxon>Actinomycetes</taxon>
        <taxon>Sporichthyales</taxon>
        <taxon>Sporichthyaceae</taxon>
        <taxon>Epidermidibacterium</taxon>
    </lineage>
</organism>
<evidence type="ECO:0000256" key="1">
    <source>
        <dbReference type="SAM" id="MobiDB-lite"/>
    </source>
</evidence>
<name>A0A7L4YRW3_9ACTN</name>
<keyword evidence="2" id="KW-0472">Membrane</keyword>